<proteinExistence type="predicted"/>
<protein>
    <submittedName>
        <fullName evidence="1">Hypothetical_protein</fullName>
    </submittedName>
</protein>
<reference evidence="1 2" key="1">
    <citation type="submission" date="2024-07" db="EMBL/GenBank/DDBJ databases">
        <authorList>
            <person name="Akdeniz Z."/>
        </authorList>
    </citation>
    <scope>NUCLEOTIDE SEQUENCE [LARGE SCALE GENOMIC DNA]</scope>
</reference>
<name>A0ABP1H215_9EUKA</name>
<evidence type="ECO:0000313" key="2">
    <source>
        <dbReference type="Proteomes" id="UP001642409"/>
    </source>
</evidence>
<accession>A0ABP1H215</accession>
<dbReference type="EMBL" id="CAXDID020000013">
    <property type="protein sequence ID" value="CAL5981525.1"/>
    <property type="molecule type" value="Genomic_DNA"/>
</dbReference>
<comment type="caution">
    <text evidence="1">The sequence shown here is derived from an EMBL/GenBank/DDBJ whole genome shotgun (WGS) entry which is preliminary data.</text>
</comment>
<keyword evidence="2" id="KW-1185">Reference proteome</keyword>
<sequence>MRIIIAFLQKLHVCKFNLSNNRQRRILNSPFRAKCITEPDPACSIKFVQDRIIQSITLYTRSSLSFLLLRKLQIQLPSSRATRSEVFHGLVEQLFVGQQVYVGGAPESPGTGGGLELQVAKGLGPAHRQGGVELQVEVNRRALLASHYGVVVVYLGRMESAYGGYSVNDLMRQTNFVYFTQQVNL</sequence>
<evidence type="ECO:0000313" key="1">
    <source>
        <dbReference type="EMBL" id="CAL5981525.1"/>
    </source>
</evidence>
<gene>
    <name evidence="1" type="ORF">HINF_LOCUS6699</name>
</gene>
<dbReference type="Proteomes" id="UP001642409">
    <property type="component" value="Unassembled WGS sequence"/>
</dbReference>
<organism evidence="1 2">
    <name type="scientific">Hexamita inflata</name>
    <dbReference type="NCBI Taxonomy" id="28002"/>
    <lineage>
        <taxon>Eukaryota</taxon>
        <taxon>Metamonada</taxon>
        <taxon>Diplomonadida</taxon>
        <taxon>Hexamitidae</taxon>
        <taxon>Hexamitinae</taxon>
        <taxon>Hexamita</taxon>
    </lineage>
</organism>